<comment type="catalytic activity">
    <reaction evidence="5">
        <text>alpha-D-glucose 6-phosphate = beta-D-fructose 6-phosphate</text>
        <dbReference type="Rhea" id="RHEA:11816"/>
        <dbReference type="ChEBI" id="CHEBI:57634"/>
        <dbReference type="ChEBI" id="CHEBI:58225"/>
        <dbReference type="EC" id="5.3.1.9"/>
    </reaction>
</comment>
<dbReference type="EC" id="5.3.1.9" evidence="1 5"/>
<accession>A0A1D7U0G6</accession>
<dbReference type="CDD" id="cd05016">
    <property type="entry name" value="SIS_PGI_2"/>
    <property type="match status" value="1"/>
</dbReference>
<dbReference type="GO" id="GO:0048029">
    <property type="term" value="F:monosaccharide binding"/>
    <property type="evidence" value="ECO:0007669"/>
    <property type="project" value="TreeGrafter"/>
</dbReference>
<proteinExistence type="inferred from homology"/>
<dbReference type="PROSITE" id="PS51463">
    <property type="entry name" value="P_GLUCOSE_ISOMERASE_3"/>
    <property type="match status" value="1"/>
</dbReference>
<dbReference type="GO" id="GO:0004347">
    <property type="term" value="F:glucose-6-phosphate isomerase activity"/>
    <property type="evidence" value="ECO:0007669"/>
    <property type="project" value="UniProtKB-EC"/>
</dbReference>
<dbReference type="GO" id="GO:0005829">
    <property type="term" value="C:cytosol"/>
    <property type="evidence" value="ECO:0007669"/>
    <property type="project" value="TreeGrafter"/>
</dbReference>
<dbReference type="InterPro" id="IPR001672">
    <property type="entry name" value="G6P_Isomerase"/>
</dbReference>
<comment type="pathway">
    <text evidence="5">Carbohydrate degradation; glycolysis; D-glyceraldehyde 3-phosphate and glycerone phosphate from D-glucose: step 2/4.</text>
</comment>
<dbReference type="InterPro" id="IPR035482">
    <property type="entry name" value="SIS_PGI_2"/>
</dbReference>
<dbReference type="SUPFAM" id="SSF53697">
    <property type="entry name" value="SIS domain"/>
    <property type="match status" value="1"/>
</dbReference>
<name>A0A1D7U0G6_9HYPH</name>
<dbReference type="GO" id="GO:0097367">
    <property type="term" value="F:carbohydrate derivative binding"/>
    <property type="evidence" value="ECO:0007669"/>
    <property type="project" value="InterPro"/>
</dbReference>
<dbReference type="PROSITE" id="PS00174">
    <property type="entry name" value="P_GLUCOSE_ISOMERASE_2"/>
    <property type="match status" value="1"/>
</dbReference>
<comment type="similarity">
    <text evidence="5">Belongs to the GPI family.</text>
</comment>
<reference evidence="6 7" key="1">
    <citation type="journal article" date="2015" name="Antonie Van Leeuwenhoek">
        <title>Bosea vaviloviae sp. nov., a new species of slow-growing rhizobia isolated from nodules of the relict species Vavilovia formosa (Stev.) Fed.</title>
        <authorList>
            <person name="Safronova V.I."/>
            <person name="Kuznetsova I.G."/>
            <person name="Sazanova A.L."/>
            <person name="Kimeklis A.K."/>
            <person name="Belimov A.A."/>
            <person name="Andronov E.E."/>
            <person name="Pinaev A.G."/>
            <person name="Chizhevskaya E.P."/>
            <person name="Pukhaev A.R."/>
            <person name="Popov K.P."/>
            <person name="Willems A."/>
            <person name="Tikhonovich I.A."/>
        </authorList>
    </citation>
    <scope>NUCLEOTIDE SEQUENCE [LARGE SCALE GENOMIC DNA]</scope>
    <source>
        <strain evidence="6 7">Vaf18</strain>
    </source>
</reference>
<evidence type="ECO:0000256" key="2">
    <source>
        <dbReference type="ARBA" id="ARBA00022432"/>
    </source>
</evidence>
<dbReference type="Proteomes" id="UP000094969">
    <property type="component" value="Chromosome"/>
</dbReference>
<dbReference type="Gene3D" id="3.40.50.10490">
    <property type="entry name" value="Glucose-6-phosphate isomerase like protein, domain 1"/>
    <property type="match status" value="2"/>
</dbReference>
<keyword evidence="7" id="KW-1185">Reference proteome</keyword>
<dbReference type="RefSeq" id="WP_069690090.1">
    <property type="nucleotide sequence ID" value="NZ_CP017147.1"/>
</dbReference>
<dbReference type="PANTHER" id="PTHR11469">
    <property type="entry name" value="GLUCOSE-6-PHOSPHATE ISOMERASE"/>
    <property type="match status" value="1"/>
</dbReference>
<dbReference type="KEGG" id="bvv:BHK69_10735"/>
<dbReference type="OrthoDB" id="140919at2"/>
<dbReference type="GO" id="GO:0006096">
    <property type="term" value="P:glycolytic process"/>
    <property type="evidence" value="ECO:0007669"/>
    <property type="project" value="UniProtKB-UniPathway"/>
</dbReference>
<evidence type="ECO:0000313" key="7">
    <source>
        <dbReference type="Proteomes" id="UP000094969"/>
    </source>
</evidence>
<dbReference type="PANTHER" id="PTHR11469:SF1">
    <property type="entry name" value="GLUCOSE-6-PHOSPHATE ISOMERASE"/>
    <property type="match status" value="1"/>
</dbReference>
<evidence type="ECO:0000256" key="5">
    <source>
        <dbReference type="RuleBase" id="RU000612"/>
    </source>
</evidence>
<evidence type="ECO:0000313" key="6">
    <source>
        <dbReference type="EMBL" id="AOO80872.1"/>
    </source>
</evidence>
<dbReference type="EMBL" id="CP017147">
    <property type="protein sequence ID" value="AOO80872.1"/>
    <property type="molecule type" value="Genomic_DNA"/>
</dbReference>
<gene>
    <name evidence="6" type="ORF">BHK69_10735</name>
</gene>
<keyword evidence="2 5" id="KW-0312">Gluconeogenesis</keyword>
<keyword evidence="3 5" id="KW-0324">Glycolysis</keyword>
<dbReference type="InterPro" id="IPR018189">
    <property type="entry name" value="Phosphoglucose_isomerase_CS"/>
</dbReference>
<dbReference type="GO" id="GO:0006094">
    <property type="term" value="P:gluconeogenesis"/>
    <property type="evidence" value="ECO:0007669"/>
    <property type="project" value="UniProtKB-KW"/>
</dbReference>
<evidence type="ECO:0000256" key="1">
    <source>
        <dbReference type="ARBA" id="ARBA00011952"/>
    </source>
</evidence>
<dbReference type="PRINTS" id="PR00662">
    <property type="entry name" value="G6PISOMERASE"/>
</dbReference>
<organism evidence="6 7">
    <name type="scientific">Bosea vaviloviae</name>
    <dbReference type="NCBI Taxonomy" id="1526658"/>
    <lineage>
        <taxon>Bacteria</taxon>
        <taxon>Pseudomonadati</taxon>
        <taxon>Pseudomonadota</taxon>
        <taxon>Alphaproteobacteria</taxon>
        <taxon>Hyphomicrobiales</taxon>
        <taxon>Boseaceae</taxon>
        <taxon>Bosea</taxon>
    </lineage>
</organism>
<dbReference type="Pfam" id="PF00342">
    <property type="entry name" value="PGI"/>
    <property type="match status" value="1"/>
</dbReference>
<protein>
    <recommendedName>
        <fullName evidence="1 5">Glucose-6-phosphate isomerase</fullName>
        <ecNumber evidence="1 5">5.3.1.9</ecNumber>
    </recommendedName>
</protein>
<dbReference type="GO" id="GO:0051156">
    <property type="term" value="P:glucose 6-phosphate metabolic process"/>
    <property type="evidence" value="ECO:0007669"/>
    <property type="project" value="TreeGrafter"/>
</dbReference>
<keyword evidence="4 5" id="KW-0413">Isomerase</keyword>
<evidence type="ECO:0000256" key="3">
    <source>
        <dbReference type="ARBA" id="ARBA00023152"/>
    </source>
</evidence>
<dbReference type="STRING" id="1526658.BHK69_10735"/>
<evidence type="ECO:0000256" key="4">
    <source>
        <dbReference type="ARBA" id="ARBA00023235"/>
    </source>
</evidence>
<sequence>MLQQSFDLALESGVGKGGIPDAAFEQALADLAPALVRLQGQARDHSLPLLGLPADTADLPPVHAAAKRLKAGATDILVLGTGGSSLGGQTLAQLADYGISGLSRFAPEPRVHFIDNLDPDTYSELLAKLPFKTTKFVAISKSGGTGETLLQSITVISALRAAGFSDAEIGERFQGLSEPATSGKLHPLRALLEPFGVPFLEHHTGVGGRYSVLTNCGLLPAAALGLDIEALRAGAAKAVAPVLAGKSVRETPAAVGAALHLAAMRSGKNIAVLMPYADKFALLTRWWMQLWAESLGKDGQGTQPVGALGPVDQHSQQQLYLAGPKDKFFTVLTVGAKGKGPRIDAELAGKIGQDDFAGKTIGDLVAAQGVAMIDTFARNGCSVRRFHVDEIDETIHGEVLMHFMLETVLTGYAMGVDPFDQPAVEEAKLLAKRYLAEGRS</sequence>
<dbReference type="InterPro" id="IPR046348">
    <property type="entry name" value="SIS_dom_sf"/>
</dbReference>
<dbReference type="UniPathway" id="UPA00109">
    <property type="reaction ID" value="UER00181"/>
</dbReference>
<dbReference type="AlphaFoldDB" id="A0A1D7U0G6"/>